<comment type="caution">
    <text evidence="10">The sequence shown here is derived from an EMBL/GenBank/DDBJ whole genome shotgun (WGS) entry which is preliminary data.</text>
</comment>
<gene>
    <name evidence="8" type="primary">divIB</name>
    <name evidence="10" type="ORF">ACFP56_01900</name>
</gene>
<dbReference type="InterPro" id="IPR013685">
    <property type="entry name" value="POTRA_FtsQ_type"/>
</dbReference>
<accession>A0ABW1V1T7</accession>
<dbReference type="InterPro" id="IPR050487">
    <property type="entry name" value="FtsQ_DivIB"/>
</dbReference>
<evidence type="ECO:0000256" key="4">
    <source>
        <dbReference type="ARBA" id="ARBA00022692"/>
    </source>
</evidence>
<reference evidence="11" key="1">
    <citation type="journal article" date="2019" name="Int. J. Syst. Evol. Microbiol.">
        <title>The Global Catalogue of Microorganisms (GCM) 10K type strain sequencing project: providing services to taxonomists for standard genome sequencing and annotation.</title>
        <authorList>
            <consortium name="The Broad Institute Genomics Platform"/>
            <consortium name="The Broad Institute Genome Sequencing Center for Infectious Disease"/>
            <person name="Wu L."/>
            <person name="Ma J."/>
        </authorList>
    </citation>
    <scope>NUCLEOTIDE SEQUENCE [LARGE SCALE GENOMIC DNA]</scope>
    <source>
        <strain evidence="11">PCU 280</strain>
    </source>
</reference>
<dbReference type="Gene3D" id="3.40.50.10960">
    <property type="match status" value="1"/>
</dbReference>
<evidence type="ECO:0000256" key="8">
    <source>
        <dbReference type="HAMAP-Rule" id="MF_00912"/>
    </source>
</evidence>
<evidence type="ECO:0000313" key="11">
    <source>
        <dbReference type="Proteomes" id="UP001596233"/>
    </source>
</evidence>
<keyword evidence="7 8" id="KW-0131">Cell cycle</keyword>
<comment type="subcellular location">
    <subcellularLocation>
        <location evidence="8">Cell membrane</location>
        <topology evidence="8">Single-pass type II membrane protein</topology>
    </subcellularLocation>
    <subcellularLocation>
        <location evidence="1">Membrane</location>
    </subcellularLocation>
    <text evidence="8">Localizes to the division septum.</text>
</comment>
<keyword evidence="5 8" id="KW-1133">Transmembrane helix</keyword>
<proteinExistence type="inferred from homology"/>
<name>A0ABW1V1T7_9BACL</name>
<protein>
    <recommendedName>
        <fullName evidence="8">Cell division protein DivIB</fullName>
    </recommendedName>
</protein>
<sequence length="255" mass="28347">MHMQTDLPVLKEPEPKKKSNIKLISIIVILFLALLIIIFFNSSLSKITEVQITGGQFISSTEVMKYADVKVGDSFIFSSSRKIEASLLKNSSIQDVTVKKQFPGIIKITVHEYKVVAFELSDNGDLIALLASGASIVTNSERMQIMDKPILTGWDPDDMNKKELMKQLATIDSAMLSDISEISPIPSSAFPDRILIYTRTKYEVVTAISLLREKIGTMNGVIETQAPGRLTLLLADTFVPFELEMEEEETSNQAN</sequence>
<evidence type="ECO:0000256" key="5">
    <source>
        <dbReference type="ARBA" id="ARBA00022989"/>
    </source>
</evidence>
<dbReference type="Proteomes" id="UP001596233">
    <property type="component" value="Unassembled WGS sequence"/>
</dbReference>
<organism evidence="10 11">
    <name type="scientific">Paenibacillus septentrionalis</name>
    <dbReference type="NCBI Taxonomy" id="429342"/>
    <lineage>
        <taxon>Bacteria</taxon>
        <taxon>Bacillati</taxon>
        <taxon>Bacillota</taxon>
        <taxon>Bacilli</taxon>
        <taxon>Bacillales</taxon>
        <taxon>Paenibacillaceae</taxon>
        <taxon>Paenibacillus</taxon>
    </lineage>
</organism>
<dbReference type="PANTHER" id="PTHR37820:SF1">
    <property type="entry name" value="CELL DIVISION PROTEIN FTSQ"/>
    <property type="match status" value="1"/>
</dbReference>
<evidence type="ECO:0000256" key="7">
    <source>
        <dbReference type="ARBA" id="ARBA00023306"/>
    </source>
</evidence>
<dbReference type="HAMAP" id="MF_00912">
    <property type="entry name" value="DivIB"/>
    <property type="match status" value="1"/>
</dbReference>
<comment type="similarity">
    <text evidence="8">Belongs to the FtsQ/DivIB family. DivIB subfamily.</text>
</comment>
<dbReference type="Gene3D" id="3.10.20.310">
    <property type="entry name" value="membrane protein fhac"/>
    <property type="match status" value="1"/>
</dbReference>
<evidence type="ECO:0000256" key="3">
    <source>
        <dbReference type="ARBA" id="ARBA00022618"/>
    </source>
</evidence>
<evidence type="ECO:0000256" key="6">
    <source>
        <dbReference type="ARBA" id="ARBA00023136"/>
    </source>
</evidence>
<dbReference type="EMBL" id="JBHSTE010000001">
    <property type="protein sequence ID" value="MFC6331359.1"/>
    <property type="molecule type" value="Genomic_DNA"/>
</dbReference>
<feature type="domain" description="POTRA" evidence="9">
    <location>
        <begin position="45"/>
        <end position="113"/>
    </location>
</feature>
<dbReference type="PROSITE" id="PS51779">
    <property type="entry name" value="POTRA"/>
    <property type="match status" value="1"/>
</dbReference>
<dbReference type="RefSeq" id="WP_379230518.1">
    <property type="nucleotide sequence ID" value="NZ_JBHSTE010000001.1"/>
</dbReference>
<keyword evidence="6 8" id="KW-0472">Membrane</keyword>
<dbReference type="InterPro" id="IPR026580">
    <property type="entry name" value="DivIB"/>
</dbReference>
<keyword evidence="3 8" id="KW-0132">Cell division</keyword>
<dbReference type="PANTHER" id="PTHR37820">
    <property type="entry name" value="CELL DIVISION PROTEIN DIVIB"/>
    <property type="match status" value="1"/>
</dbReference>
<keyword evidence="4 8" id="KW-0812">Transmembrane</keyword>
<dbReference type="GO" id="GO:0051301">
    <property type="term" value="P:cell division"/>
    <property type="evidence" value="ECO:0007669"/>
    <property type="project" value="UniProtKB-KW"/>
</dbReference>
<comment type="function">
    <text evidence="8">Cell division protein that may be involved in stabilizing or promoting the assembly of the division complex.</text>
</comment>
<dbReference type="Pfam" id="PF08478">
    <property type="entry name" value="POTRA_1"/>
    <property type="match status" value="1"/>
</dbReference>
<evidence type="ECO:0000256" key="2">
    <source>
        <dbReference type="ARBA" id="ARBA00022475"/>
    </source>
</evidence>
<keyword evidence="2 8" id="KW-1003">Cell membrane</keyword>
<dbReference type="InterPro" id="IPR034746">
    <property type="entry name" value="POTRA"/>
</dbReference>
<evidence type="ECO:0000256" key="1">
    <source>
        <dbReference type="ARBA" id="ARBA00004370"/>
    </source>
</evidence>
<evidence type="ECO:0000313" key="10">
    <source>
        <dbReference type="EMBL" id="MFC6331359.1"/>
    </source>
</evidence>
<evidence type="ECO:0000259" key="9">
    <source>
        <dbReference type="PROSITE" id="PS51779"/>
    </source>
</evidence>
<feature type="transmembrane region" description="Helical" evidence="8">
    <location>
        <begin position="21"/>
        <end position="40"/>
    </location>
</feature>
<keyword evidence="11" id="KW-1185">Reference proteome</keyword>